<comment type="caution">
    <text evidence="1">The sequence shown here is derived from an EMBL/GenBank/DDBJ whole genome shotgun (WGS) entry which is preliminary data.</text>
</comment>
<dbReference type="AlphaFoldDB" id="A0A7J7NRH4"/>
<protein>
    <submittedName>
        <fullName evidence="1">Uncharacterized protein</fullName>
    </submittedName>
</protein>
<name>A0A7J7NRH4_9MAGN</name>
<reference evidence="1 2" key="1">
    <citation type="journal article" date="2020" name="IScience">
        <title>Genome Sequencing of the Endangered Kingdonia uniflora (Circaeasteraceae, Ranunculales) Reveals Potential Mechanisms of Evolutionary Specialization.</title>
        <authorList>
            <person name="Sun Y."/>
            <person name="Deng T."/>
            <person name="Zhang A."/>
            <person name="Moore M.J."/>
            <person name="Landis J.B."/>
            <person name="Lin N."/>
            <person name="Zhang H."/>
            <person name="Zhang X."/>
            <person name="Huang J."/>
            <person name="Zhang X."/>
            <person name="Sun H."/>
            <person name="Wang H."/>
        </authorList>
    </citation>
    <scope>NUCLEOTIDE SEQUENCE [LARGE SCALE GENOMIC DNA]</scope>
    <source>
        <strain evidence="1">TB1705</strain>
        <tissue evidence="1">Leaf</tissue>
    </source>
</reference>
<keyword evidence="2" id="KW-1185">Reference proteome</keyword>
<sequence length="168" mass="19398">MADNSLICLAHCDISNLSAISSWVQADSIIILRELVWVILNIFGEEATLSELFQFWPQKDEEERPKWAGRLFYAIVATLFILLLRHHAPDEAARTREKWYLPKIVWVEWVGNDWMTGWVDGSVYTNEVGKVPRIENFGDPMAENDFEVVVGCRIVSRMDSNVLAYMTF</sequence>
<proteinExistence type="predicted"/>
<accession>A0A7J7NRH4</accession>
<organism evidence="1 2">
    <name type="scientific">Kingdonia uniflora</name>
    <dbReference type="NCBI Taxonomy" id="39325"/>
    <lineage>
        <taxon>Eukaryota</taxon>
        <taxon>Viridiplantae</taxon>
        <taxon>Streptophyta</taxon>
        <taxon>Embryophyta</taxon>
        <taxon>Tracheophyta</taxon>
        <taxon>Spermatophyta</taxon>
        <taxon>Magnoliopsida</taxon>
        <taxon>Ranunculales</taxon>
        <taxon>Circaeasteraceae</taxon>
        <taxon>Kingdonia</taxon>
    </lineage>
</organism>
<evidence type="ECO:0000313" key="1">
    <source>
        <dbReference type="EMBL" id="KAF6169795.1"/>
    </source>
</evidence>
<dbReference type="Proteomes" id="UP000541444">
    <property type="component" value="Unassembled WGS sequence"/>
</dbReference>
<evidence type="ECO:0000313" key="2">
    <source>
        <dbReference type="Proteomes" id="UP000541444"/>
    </source>
</evidence>
<dbReference type="EMBL" id="JACGCM010000622">
    <property type="protein sequence ID" value="KAF6169795.1"/>
    <property type="molecule type" value="Genomic_DNA"/>
</dbReference>
<gene>
    <name evidence="1" type="ORF">GIB67_034187</name>
</gene>
<dbReference type="OrthoDB" id="200187at2759"/>